<feature type="transmembrane region" description="Helical" evidence="2">
    <location>
        <begin position="12"/>
        <end position="30"/>
    </location>
</feature>
<dbReference type="InterPro" id="IPR053154">
    <property type="entry name" value="c-di-AMP_regulator"/>
</dbReference>
<evidence type="ECO:0000256" key="2">
    <source>
        <dbReference type="SAM" id="Phobius"/>
    </source>
</evidence>
<dbReference type="Proteomes" id="UP000549765">
    <property type="component" value="Unassembled WGS sequence"/>
</dbReference>
<accession>A0A7X6S3P4</accession>
<organism evidence="3 4">
    <name type="scientific">Periweissella fabalis</name>
    <dbReference type="NCBI Taxonomy" id="1070421"/>
    <lineage>
        <taxon>Bacteria</taxon>
        <taxon>Bacillati</taxon>
        <taxon>Bacillota</taxon>
        <taxon>Bacilli</taxon>
        <taxon>Lactobacillales</taxon>
        <taxon>Lactobacillaceae</taxon>
        <taxon>Periweissella</taxon>
    </lineage>
</organism>
<dbReference type="InterPro" id="IPR012505">
    <property type="entry name" value="YbbR"/>
</dbReference>
<feature type="region of interest" description="Disordered" evidence="1">
    <location>
        <begin position="321"/>
        <end position="384"/>
    </location>
</feature>
<feature type="compositionally biased region" description="Polar residues" evidence="1">
    <location>
        <begin position="372"/>
        <end position="384"/>
    </location>
</feature>
<keyword evidence="2" id="KW-0812">Transmembrane</keyword>
<keyword evidence="2" id="KW-1133">Transmembrane helix</keyword>
<dbReference type="AlphaFoldDB" id="A0A7X6S3P4"/>
<dbReference type="Pfam" id="PF07949">
    <property type="entry name" value="YbbR"/>
    <property type="match status" value="3"/>
</dbReference>
<keyword evidence="4" id="KW-1185">Reference proteome</keyword>
<name>A0A7X6S3P4_9LACO</name>
<dbReference type="EMBL" id="JAAXPN010000010">
    <property type="protein sequence ID" value="NKZ24843.1"/>
    <property type="molecule type" value="Genomic_DNA"/>
</dbReference>
<dbReference type="Gene3D" id="2.170.120.40">
    <property type="entry name" value="YbbR-like domain"/>
    <property type="match status" value="2"/>
</dbReference>
<gene>
    <name evidence="3" type="ORF">HF964_08570</name>
</gene>
<dbReference type="RefSeq" id="WP_168722637.1">
    <property type="nucleotide sequence ID" value="NZ_JAAXPN010000010.1"/>
</dbReference>
<evidence type="ECO:0000313" key="4">
    <source>
        <dbReference type="Proteomes" id="UP000549765"/>
    </source>
</evidence>
<dbReference type="Gene3D" id="2.170.120.30">
    <property type="match status" value="1"/>
</dbReference>
<evidence type="ECO:0000256" key="1">
    <source>
        <dbReference type="SAM" id="MobiDB-lite"/>
    </source>
</evidence>
<proteinExistence type="predicted"/>
<evidence type="ECO:0000313" key="3">
    <source>
        <dbReference type="EMBL" id="NKZ24843.1"/>
    </source>
</evidence>
<keyword evidence="2" id="KW-0472">Membrane</keyword>
<feature type="compositionally biased region" description="Low complexity" evidence="1">
    <location>
        <begin position="329"/>
        <end position="360"/>
    </location>
</feature>
<dbReference type="PANTHER" id="PTHR37804:SF1">
    <property type="entry name" value="CDAA REGULATORY PROTEIN CDAR"/>
    <property type="match status" value="1"/>
</dbReference>
<comment type="caution">
    <text evidence="3">The sequence shown here is derived from an EMBL/GenBank/DDBJ whole genome shotgun (WGS) entry which is preliminary data.</text>
</comment>
<sequence>MRLVKFLRNQGLYLIGSLVLSISLFVYVSSTNQGSQNNQIQQQNNSGNFLSSLASQRKAKVNLPLQLDVNDIRYFVTGAPESVTVQLSGPSALVTAAVNTKNFEVYANLRDLTLGNHTVALKVRGLSKDISFQIIPSKISINLAQRATRNIPVKVQYNTENIADGYDIGNAKSSIQTVQITGAAEQVARVQQVVAQLAIPNNTKKTINQRVQLQALDSNGNLVDVVMTPQITNVTLPITPGNGKKSVPVQLKAIGSNANGYTLTANVNEVSLFGKQQVLNTIKQVIVQVDVSGITTNTTKKVDIQSFEGVKQFEPTTIMVNIQPKATQTSTDSSTSSTSSASSASSSSSINNKSSTSSIDGKSAVSHDENVSNDSAQVTTKNNK</sequence>
<protein>
    <submittedName>
        <fullName evidence="3">Cell surface protein</fullName>
    </submittedName>
</protein>
<reference evidence="3 4" key="1">
    <citation type="submission" date="2020-04" db="EMBL/GenBank/DDBJ databases">
        <title>MicrobeNet Type strains.</title>
        <authorList>
            <person name="Nicholson A.C."/>
        </authorList>
    </citation>
    <scope>NUCLEOTIDE SEQUENCE [LARGE SCALE GENOMIC DNA]</scope>
    <source>
        <strain evidence="3 4">CCUG 61472</strain>
    </source>
</reference>
<dbReference type="PANTHER" id="PTHR37804">
    <property type="entry name" value="CDAA REGULATORY PROTEIN CDAR"/>
    <property type="match status" value="1"/>
</dbReference>